<dbReference type="AlphaFoldDB" id="A0A4Y4F0J9"/>
<keyword evidence="3 8" id="KW-0791">Threonine biosynthesis</keyword>
<dbReference type="InterPro" id="IPR005280">
    <property type="entry name" value="Homoserine_kinase_II"/>
</dbReference>
<evidence type="ECO:0000256" key="3">
    <source>
        <dbReference type="ARBA" id="ARBA00022697"/>
    </source>
</evidence>
<keyword evidence="1 8" id="KW-0028">Amino-acid biosynthesis</keyword>
<dbReference type="Gene3D" id="3.90.1200.10">
    <property type="match status" value="1"/>
</dbReference>
<dbReference type="PANTHER" id="PTHR21064:SF6">
    <property type="entry name" value="AMINOGLYCOSIDE PHOSPHOTRANSFERASE DOMAIN-CONTAINING PROTEIN"/>
    <property type="match status" value="1"/>
</dbReference>
<evidence type="ECO:0000256" key="7">
    <source>
        <dbReference type="ARBA" id="ARBA00038240"/>
    </source>
</evidence>
<dbReference type="InterPro" id="IPR002575">
    <property type="entry name" value="Aminoglycoside_PTrfase"/>
</dbReference>
<evidence type="ECO:0000256" key="9">
    <source>
        <dbReference type="NCBIfam" id="TIGR00938"/>
    </source>
</evidence>
<evidence type="ECO:0000256" key="2">
    <source>
        <dbReference type="ARBA" id="ARBA00022679"/>
    </source>
</evidence>
<evidence type="ECO:0000256" key="5">
    <source>
        <dbReference type="ARBA" id="ARBA00022777"/>
    </source>
</evidence>
<dbReference type="NCBIfam" id="NF003558">
    <property type="entry name" value="PRK05231.1"/>
    <property type="match status" value="1"/>
</dbReference>
<evidence type="ECO:0000256" key="8">
    <source>
        <dbReference type="HAMAP-Rule" id="MF_00301"/>
    </source>
</evidence>
<evidence type="ECO:0000259" key="10">
    <source>
        <dbReference type="Pfam" id="PF01636"/>
    </source>
</evidence>
<evidence type="ECO:0000256" key="1">
    <source>
        <dbReference type="ARBA" id="ARBA00022605"/>
    </source>
</evidence>
<comment type="catalytic activity">
    <reaction evidence="8">
        <text>L-homoserine + ATP = O-phospho-L-homoserine + ADP + H(+)</text>
        <dbReference type="Rhea" id="RHEA:13985"/>
        <dbReference type="ChEBI" id="CHEBI:15378"/>
        <dbReference type="ChEBI" id="CHEBI:30616"/>
        <dbReference type="ChEBI" id="CHEBI:57476"/>
        <dbReference type="ChEBI" id="CHEBI:57590"/>
        <dbReference type="ChEBI" id="CHEBI:456216"/>
        <dbReference type="EC" id="2.7.1.39"/>
    </reaction>
</comment>
<dbReference type="GO" id="GO:0004413">
    <property type="term" value="F:homoserine kinase activity"/>
    <property type="evidence" value="ECO:0007669"/>
    <property type="project" value="UniProtKB-UniRule"/>
</dbReference>
<dbReference type="NCBIfam" id="TIGR00938">
    <property type="entry name" value="thrB_alt"/>
    <property type="match status" value="1"/>
</dbReference>
<accession>A0A4Y4F0J9</accession>
<feature type="domain" description="Aminoglycoside phosphotransferase" evidence="10">
    <location>
        <begin position="27"/>
        <end position="255"/>
    </location>
</feature>
<evidence type="ECO:0000313" key="11">
    <source>
        <dbReference type="EMBL" id="GED23619.1"/>
    </source>
</evidence>
<keyword evidence="12" id="KW-1185">Reference proteome</keyword>
<name>A0A4Y4F0J9_9GAMM</name>
<dbReference type="HAMAP" id="MF_00301">
    <property type="entry name" value="Homoser_kinase_2"/>
    <property type="match status" value="1"/>
</dbReference>
<dbReference type="InterPro" id="IPR011009">
    <property type="entry name" value="Kinase-like_dom_sf"/>
</dbReference>
<comment type="pathway">
    <text evidence="8">Amino-acid biosynthesis; L-threonine biosynthesis; L-threonine from L-aspartate: step 4/5.</text>
</comment>
<dbReference type="PANTHER" id="PTHR21064">
    <property type="entry name" value="AMINOGLYCOSIDE PHOSPHOTRANSFERASE DOMAIN-CONTAINING PROTEIN-RELATED"/>
    <property type="match status" value="1"/>
</dbReference>
<keyword evidence="2 8" id="KW-0808">Transferase</keyword>
<dbReference type="CDD" id="cd05153">
    <property type="entry name" value="HomoserineK_II"/>
    <property type="match status" value="1"/>
</dbReference>
<dbReference type="UniPathway" id="UPA00050">
    <property type="reaction ID" value="UER00064"/>
</dbReference>
<dbReference type="EC" id="2.7.1.39" evidence="8 9"/>
<dbReference type="OrthoDB" id="9777460at2"/>
<dbReference type="GO" id="GO:0009088">
    <property type="term" value="P:threonine biosynthetic process"/>
    <property type="evidence" value="ECO:0007669"/>
    <property type="project" value="UniProtKB-UniRule"/>
</dbReference>
<dbReference type="EMBL" id="BJOC01000041">
    <property type="protein sequence ID" value="GED23619.1"/>
    <property type="molecule type" value="Genomic_DNA"/>
</dbReference>
<sequence length="319" mass="36068">MAVFTPLSDAQVATFLERFDAGSLVAVEGVPAGTENSTFFVTTDRQELVLTLFEQGEHEELPFFVELLDYLDEHRLPVPGPLHDHDGVALHSLADKPALLFPRLPGRHPHEPDLAQCRALGDALGHMHKVSQYFPGHRPNPRDLHWLLPMHHKVLAYLSHEDQLLMMDELEAYQGYFERLPELPQGALHGDLFRDNTLFDGDRLGGMIDFYNGCTGDLLFDLAIVINDWATHDDGRLDAERYAAILGAYQARRPLNANEVDAWPMMLRMTALRYWLSRLLVVYVDPPAHDLTPHDPDRFRTILKQRLAEAPLPLPAPAA</sequence>
<dbReference type="RefSeq" id="WP_141321466.1">
    <property type="nucleotide sequence ID" value="NZ_BJOC01000041.1"/>
</dbReference>
<proteinExistence type="inferred from homology"/>
<organism evidence="11 12">
    <name type="scientific">Halomonas halmophila</name>
    <dbReference type="NCBI Taxonomy" id="252"/>
    <lineage>
        <taxon>Bacteria</taxon>
        <taxon>Pseudomonadati</taxon>
        <taxon>Pseudomonadota</taxon>
        <taxon>Gammaproteobacteria</taxon>
        <taxon>Oceanospirillales</taxon>
        <taxon>Halomonadaceae</taxon>
        <taxon>Halomonas</taxon>
    </lineage>
</organism>
<dbReference type="GO" id="GO:0005524">
    <property type="term" value="F:ATP binding"/>
    <property type="evidence" value="ECO:0007669"/>
    <property type="project" value="UniProtKB-KW"/>
</dbReference>
<protein>
    <recommendedName>
        <fullName evidence="8 9">Homoserine kinase</fullName>
        <shortName evidence="8">HK</shortName>
        <shortName evidence="8">HSK</shortName>
        <ecNumber evidence="8 9">2.7.1.39</ecNumber>
    </recommendedName>
</protein>
<comment type="similarity">
    <text evidence="7 8">Belongs to the pseudomonas-type ThrB family.</text>
</comment>
<dbReference type="InterPro" id="IPR050249">
    <property type="entry name" value="Pseudomonas-type_ThrB"/>
</dbReference>
<reference evidence="11 12" key="1">
    <citation type="submission" date="2019-06" db="EMBL/GenBank/DDBJ databases">
        <title>Whole genome shotgun sequence of Halomonas halmophila NBRC 15537.</title>
        <authorList>
            <person name="Hosoyama A."/>
            <person name="Uohara A."/>
            <person name="Ohji S."/>
            <person name="Ichikawa N."/>
        </authorList>
    </citation>
    <scope>NUCLEOTIDE SEQUENCE [LARGE SCALE GENOMIC DNA]</scope>
    <source>
        <strain evidence="11 12">NBRC 15537</strain>
    </source>
</reference>
<evidence type="ECO:0000256" key="4">
    <source>
        <dbReference type="ARBA" id="ARBA00022741"/>
    </source>
</evidence>
<evidence type="ECO:0000313" key="12">
    <source>
        <dbReference type="Proteomes" id="UP000319812"/>
    </source>
</evidence>
<gene>
    <name evidence="8 11" type="primary">thrB</name>
    <name evidence="11" type="ORF">HHA01_25960</name>
</gene>
<dbReference type="Proteomes" id="UP000319812">
    <property type="component" value="Unassembled WGS sequence"/>
</dbReference>
<keyword evidence="4 8" id="KW-0547">Nucleotide-binding</keyword>
<dbReference type="SUPFAM" id="SSF56112">
    <property type="entry name" value="Protein kinase-like (PK-like)"/>
    <property type="match status" value="1"/>
</dbReference>
<dbReference type="Pfam" id="PF01636">
    <property type="entry name" value="APH"/>
    <property type="match status" value="1"/>
</dbReference>
<evidence type="ECO:0000256" key="6">
    <source>
        <dbReference type="ARBA" id="ARBA00022840"/>
    </source>
</evidence>
<dbReference type="Gene3D" id="3.30.200.20">
    <property type="entry name" value="Phosphorylase Kinase, domain 1"/>
    <property type="match status" value="1"/>
</dbReference>
<keyword evidence="6 8" id="KW-0067">ATP-binding</keyword>
<comment type="caution">
    <text evidence="11">The sequence shown here is derived from an EMBL/GenBank/DDBJ whole genome shotgun (WGS) entry which is preliminary data.</text>
</comment>
<keyword evidence="5 8" id="KW-0418">Kinase</keyword>